<evidence type="ECO:0000313" key="4">
    <source>
        <dbReference type="EMBL" id="PJG50323.1"/>
    </source>
</evidence>
<keyword evidence="5" id="KW-1185">Reference proteome</keyword>
<dbReference type="InterPro" id="IPR012349">
    <property type="entry name" value="Split_barrel_FMN-bd"/>
</dbReference>
<dbReference type="AlphaFoldDB" id="A0A2M8QXN0"/>
<reference evidence="4 5" key="1">
    <citation type="submission" date="2017-11" db="EMBL/GenBank/DDBJ databases">
        <title>Bradyrhizobium forestalis sp. nov., an efficient nitrogen-fixing bacterium isolated from nodules of forest legume species in the Amazon.</title>
        <authorList>
            <person name="Costa E.M."/>
            <person name="Guimaraes A."/>
            <person name="Carvalho T.S."/>
            <person name="Rodrigues T.L."/>
            <person name="Ribeiro P.R.A."/>
            <person name="Lebbe L."/>
            <person name="Willems A."/>
            <person name="Moreira F.M.S."/>
        </authorList>
    </citation>
    <scope>NUCLEOTIDE SEQUENCE [LARGE SCALE GENOMIC DNA]</scope>
    <source>
        <strain evidence="4 5">INPA54B</strain>
    </source>
</reference>
<evidence type="ECO:0000256" key="1">
    <source>
        <dbReference type="ARBA" id="ARBA00008898"/>
    </source>
</evidence>
<sequence length="167" mass="18569">MEQSYLSPIDSRSLRYALGRFASGITIITGVVDTVPTGFTCQSFYSVSLAPPLVSFCVMKTSKSWPGIRSTRRFTVNVLSEEQQAISDAFAKSGSEKSKQVDWAVFPGGQAIIANTLMWLDCSLHSEHEFGDHFLVIGQVENMSPVDWNNQGNPLIYFRGRYCNLQS</sequence>
<protein>
    <submittedName>
        <fullName evidence="4">Flavin reductase</fullName>
    </submittedName>
</protein>
<dbReference type="PANTHER" id="PTHR30466:SF11">
    <property type="entry name" value="FLAVIN-DEPENDENT MONOOXYGENASE, REDUCTASE SUBUNIT HSAB"/>
    <property type="match status" value="1"/>
</dbReference>
<comment type="caution">
    <text evidence="4">The sequence shown here is derived from an EMBL/GenBank/DDBJ whole genome shotgun (WGS) entry which is preliminary data.</text>
</comment>
<name>A0A2M8QXN0_9BRAD</name>
<evidence type="ECO:0000256" key="2">
    <source>
        <dbReference type="ARBA" id="ARBA00023002"/>
    </source>
</evidence>
<organism evidence="4 5">
    <name type="scientific">Bradyrhizobium forestalis</name>
    <dbReference type="NCBI Taxonomy" id="1419263"/>
    <lineage>
        <taxon>Bacteria</taxon>
        <taxon>Pseudomonadati</taxon>
        <taxon>Pseudomonadota</taxon>
        <taxon>Alphaproteobacteria</taxon>
        <taxon>Hyphomicrobiales</taxon>
        <taxon>Nitrobacteraceae</taxon>
        <taxon>Bradyrhizobium</taxon>
    </lineage>
</organism>
<proteinExistence type="inferred from homology"/>
<feature type="domain" description="Flavin reductase like" evidence="3">
    <location>
        <begin position="18"/>
        <end position="164"/>
    </location>
</feature>
<dbReference type="Pfam" id="PF01613">
    <property type="entry name" value="Flavin_Reduct"/>
    <property type="match status" value="1"/>
</dbReference>
<dbReference type="RefSeq" id="WP_100236645.1">
    <property type="nucleotide sequence ID" value="NZ_PGVG01000066.1"/>
</dbReference>
<dbReference type="Gene3D" id="2.30.110.10">
    <property type="entry name" value="Electron Transport, Fmn-binding Protein, Chain A"/>
    <property type="match status" value="1"/>
</dbReference>
<dbReference type="PANTHER" id="PTHR30466">
    <property type="entry name" value="FLAVIN REDUCTASE"/>
    <property type="match status" value="1"/>
</dbReference>
<dbReference type="InterPro" id="IPR002563">
    <property type="entry name" value="Flavin_Rdtase-like_dom"/>
</dbReference>
<dbReference type="Proteomes" id="UP000231194">
    <property type="component" value="Unassembled WGS sequence"/>
</dbReference>
<dbReference type="GO" id="GO:0042602">
    <property type="term" value="F:riboflavin reductase (NADPH) activity"/>
    <property type="evidence" value="ECO:0007669"/>
    <property type="project" value="TreeGrafter"/>
</dbReference>
<keyword evidence="2" id="KW-0560">Oxidoreductase</keyword>
<dbReference type="SUPFAM" id="SSF50475">
    <property type="entry name" value="FMN-binding split barrel"/>
    <property type="match status" value="1"/>
</dbReference>
<evidence type="ECO:0000313" key="5">
    <source>
        <dbReference type="Proteomes" id="UP000231194"/>
    </source>
</evidence>
<gene>
    <name evidence="4" type="ORF">CVM73_37060</name>
</gene>
<dbReference type="OrthoDB" id="9792858at2"/>
<dbReference type="SMART" id="SM00903">
    <property type="entry name" value="Flavin_Reduct"/>
    <property type="match status" value="1"/>
</dbReference>
<evidence type="ECO:0000259" key="3">
    <source>
        <dbReference type="SMART" id="SM00903"/>
    </source>
</evidence>
<accession>A0A2M8QXN0</accession>
<comment type="similarity">
    <text evidence="1">Belongs to the non-flavoprotein flavin reductase family.</text>
</comment>
<dbReference type="EMBL" id="PGVG01000066">
    <property type="protein sequence ID" value="PJG50323.1"/>
    <property type="molecule type" value="Genomic_DNA"/>
</dbReference>
<dbReference type="GO" id="GO:0010181">
    <property type="term" value="F:FMN binding"/>
    <property type="evidence" value="ECO:0007669"/>
    <property type="project" value="InterPro"/>
</dbReference>
<dbReference type="InterPro" id="IPR050268">
    <property type="entry name" value="NADH-dep_flavin_reductase"/>
</dbReference>